<name>A0ABU8YA19_9MICO</name>
<reference evidence="2 3" key="1">
    <citation type="submission" date="2024-03" db="EMBL/GenBank/DDBJ databases">
        <title>Whole genomes of four grape xylem sap localized bacterial endophytes.</title>
        <authorList>
            <person name="Kumar G."/>
            <person name="Savka M.A."/>
        </authorList>
    </citation>
    <scope>NUCLEOTIDE SEQUENCE [LARGE SCALE GENOMIC DNA]</scope>
    <source>
        <strain evidence="2 3">RIT_GXS8</strain>
    </source>
</reference>
<feature type="transmembrane region" description="Helical" evidence="1">
    <location>
        <begin position="72"/>
        <end position="92"/>
    </location>
</feature>
<keyword evidence="1" id="KW-1133">Transmembrane helix</keyword>
<gene>
    <name evidence="2" type="ORF">WMN62_09405</name>
</gene>
<dbReference type="InterPro" id="IPR009339">
    <property type="entry name" value="DUF998"/>
</dbReference>
<accession>A0ABU8YA19</accession>
<dbReference type="Proteomes" id="UP001370299">
    <property type="component" value="Unassembled WGS sequence"/>
</dbReference>
<keyword evidence="1" id="KW-0812">Transmembrane</keyword>
<evidence type="ECO:0000256" key="1">
    <source>
        <dbReference type="SAM" id="Phobius"/>
    </source>
</evidence>
<dbReference type="EMBL" id="JBBLYY010000047">
    <property type="protein sequence ID" value="MEK0171685.1"/>
    <property type="molecule type" value="Genomic_DNA"/>
</dbReference>
<dbReference type="RefSeq" id="WP_340195981.1">
    <property type="nucleotide sequence ID" value="NZ_JBBKAP010000018.1"/>
</dbReference>
<feature type="transmembrane region" description="Helical" evidence="1">
    <location>
        <begin position="130"/>
        <end position="151"/>
    </location>
</feature>
<protein>
    <submittedName>
        <fullName evidence="2">DUF998 domain-containing protein</fullName>
    </submittedName>
</protein>
<feature type="transmembrane region" description="Helical" evidence="1">
    <location>
        <begin position="99"/>
        <end position="118"/>
    </location>
</feature>
<proteinExistence type="predicted"/>
<dbReference type="Pfam" id="PF06197">
    <property type="entry name" value="DUF998"/>
    <property type="match status" value="1"/>
</dbReference>
<organism evidence="2 3">
    <name type="scientific">Curtobacterium citreum</name>
    <dbReference type="NCBI Taxonomy" id="2036"/>
    <lineage>
        <taxon>Bacteria</taxon>
        <taxon>Bacillati</taxon>
        <taxon>Actinomycetota</taxon>
        <taxon>Actinomycetes</taxon>
        <taxon>Micrococcales</taxon>
        <taxon>Microbacteriaceae</taxon>
        <taxon>Curtobacterium</taxon>
    </lineage>
</organism>
<evidence type="ECO:0000313" key="3">
    <source>
        <dbReference type="Proteomes" id="UP001370299"/>
    </source>
</evidence>
<feature type="transmembrane region" description="Helical" evidence="1">
    <location>
        <begin position="204"/>
        <end position="223"/>
    </location>
</feature>
<keyword evidence="1" id="KW-0472">Membrane</keyword>
<keyword evidence="3" id="KW-1185">Reference proteome</keyword>
<comment type="caution">
    <text evidence="2">The sequence shown here is derived from an EMBL/GenBank/DDBJ whole genome shotgun (WGS) entry which is preliminary data.</text>
</comment>
<sequence>MTNSDTPRALVPGALWTVAGVGWLVGEAVSASAFPGYSYATNYISDLGVPDVGAFQGRTIDSPLHVLMNTTFIGQGILFGVAVVLAVVVFRAASRRARVTAAVLAVVHLIGMVLVGSFHGSQRSTDGGTIVFHVLGAAAAITTGNLVAITVGIGSRALRAPAAYRIASVALGIVGLVSLVMLVVDSSSTVVDVFPDGVWERASVYTIVAWELVTGITLLVAGIRRRRAARASAVRA</sequence>
<feature type="transmembrane region" description="Helical" evidence="1">
    <location>
        <begin position="163"/>
        <end position="184"/>
    </location>
</feature>
<evidence type="ECO:0000313" key="2">
    <source>
        <dbReference type="EMBL" id="MEK0171685.1"/>
    </source>
</evidence>